<evidence type="ECO:0000256" key="5">
    <source>
        <dbReference type="ARBA" id="ARBA00022679"/>
    </source>
</evidence>
<feature type="transmembrane region" description="Helical" evidence="8">
    <location>
        <begin position="118"/>
        <end position="143"/>
    </location>
</feature>
<dbReference type="InterPro" id="IPR033424">
    <property type="entry name" value="MASE4"/>
</dbReference>
<name>A0A285IXI7_9ACTN</name>
<dbReference type="PRINTS" id="PR00344">
    <property type="entry name" value="BCTRLSENSOR"/>
</dbReference>
<dbReference type="SMART" id="SM00388">
    <property type="entry name" value="HisKA"/>
    <property type="match status" value="1"/>
</dbReference>
<dbReference type="InterPro" id="IPR036890">
    <property type="entry name" value="HATPase_C_sf"/>
</dbReference>
<keyword evidence="8" id="KW-1133">Transmembrane helix</keyword>
<evidence type="ECO:0000256" key="3">
    <source>
        <dbReference type="ARBA" id="ARBA00012438"/>
    </source>
</evidence>
<feature type="transmembrane region" description="Helical" evidence="8">
    <location>
        <begin position="226"/>
        <end position="244"/>
    </location>
</feature>
<dbReference type="PROSITE" id="PS50109">
    <property type="entry name" value="HIS_KIN"/>
    <property type="match status" value="1"/>
</dbReference>
<dbReference type="InterPro" id="IPR004358">
    <property type="entry name" value="Sig_transdc_His_kin-like_C"/>
</dbReference>
<dbReference type="SUPFAM" id="SSF47384">
    <property type="entry name" value="Homodimeric domain of signal transducing histidine kinase"/>
    <property type="match status" value="1"/>
</dbReference>
<comment type="catalytic activity">
    <reaction evidence="1">
        <text>ATP + protein L-histidine = ADP + protein N-phospho-L-histidine.</text>
        <dbReference type="EC" id="2.7.13.3"/>
    </reaction>
</comment>
<dbReference type="PANTHER" id="PTHR43711:SF1">
    <property type="entry name" value="HISTIDINE KINASE 1"/>
    <property type="match status" value="1"/>
</dbReference>
<keyword evidence="11" id="KW-1185">Reference proteome</keyword>
<keyword evidence="5" id="KW-0808">Transferase</keyword>
<evidence type="ECO:0000256" key="2">
    <source>
        <dbReference type="ARBA" id="ARBA00004236"/>
    </source>
</evidence>
<keyword evidence="8" id="KW-0812">Transmembrane</keyword>
<dbReference type="SUPFAM" id="SSF55874">
    <property type="entry name" value="ATPase domain of HSP90 chaperone/DNA topoisomerase II/histidine kinase"/>
    <property type="match status" value="1"/>
</dbReference>
<evidence type="ECO:0000313" key="11">
    <source>
        <dbReference type="Proteomes" id="UP000219612"/>
    </source>
</evidence>
<dbReference type="Gene3D" id="1.10.287.130">
    <property type="match status" value="1"/>
</dbReference>
<dbReference type="Gene3D" id="3.30.565.10">
    <property type="entry name" value="Histidine kinase-like ATPase, C-terminal domain"/>
    <property type="match status" value="1"/>
</dbReference>
<keyword evidence="6 10" id="KW-0418">Kinase</keyword>
<comment type="subcellular location">
    <subcellularLocation>
        <location evidence="2">Cell membrane</location>
    </subcellularLocation>
</comment>
<gene>
    <name evidence="10" type="ORF">SAMN05421748_11386</name>
</gene>
<organism evidence="10 11">
    <name type="scientific">Paractinoplanes atraurantiacus</name>
    <dbReference type="NCBI Taxonomy" id="1036182"/>
    <lineage>
        <taxon>Bacteria</taxon>
        <taxon>Bacillati</taxon>
        <taxon>Actinomycetota</taxon>
        <taxon>Actinomycetes</taxon>
        <taxon>Micromonosporales</taxon>
        <taxon>Micromonosporaceae</taxon>
        <taxon>Paractinoplanes</taxon>
    </lineage>
</organism>
<dbReference type="AlphaFoldDB" id="A0A285IXI7"/>
<keyword evidence="8" id="KW-0472">Membrane</keyword>
<feature type="transmembrane region" description="Helical" evidence="8">
    <location>
        <begin position="79"/>
        <end position="98"/>
    </location>
</feature>
<evidence type="ECO:0000256" key="8">
    <source>
        <dbReference type="SAM" id="Phobius"/>
    </source>
</evidence>
<dbReference type="InterPro" id="IPR003594">
    <property type="entry name" value="HATPase_dom"/>
</dbReference>
<dbReference type="SMART" id="SM00387">
    <property type="entry name" value="HATPase_c"/>
    <property type="match status" value="1"/>
</dbReference>
<feature type="domain" description="Histidine kinase" evidence="9">
    <location>
        <begin position="322"/>
        <end position="537"/>
    </location>
</feature>
<dbReference type="EMBL" id="OBDY01000013">
    <property type="protein sequence ID" value="SNY52745.1"/>
    <property type="molecule type" value="Genomic_DNA"/>
</dbReference>
<dbReference type="Pfam" id="PF00512">
    <property type="entry name" value="HisKA"/>
    <property type="match status" value="1"/>
</dbReference>
<evidence type="ECO:0000256" key="1">
    <source>
        <dbReference type="ARBA" id="ARBA00000085"/>
    </source>
</evidence>
<evidence type="ECO:0000313" key="10">
    <source>
        <dbReference type="EMBL" id="SNY52745.1"/>
    </source>
</evidence>
<reference evidence="10 11" key="1">
    <citation type="submission" date="2017-09" db="EMBL/GenBank/DDBJ databases">
        <authorList>
            <person name="Ehlers B."/>
            <person name="Leendertz F.H."/>
        </authorList>
    </citation>
    <scope>NUCLEOTIDE SEQUENCE [LARGE SCALE GENOMIC DNA]</scope>
    <source>
        <strain evidence="10 11">CGMCC 4.6857</strain>
    </source>
</reference>
<dbReference type="InterPro" id="IPR036097">
    <property type="entry name" value="HisK_dim/P_sf"/>
</dbReference>
<dbReference type="EC" id="2.7.13.3" evidence="3"/>
<dbReference type="Pfam" id="PF17158">
    <property type="entry name" value="MASE4"/>
    <property type="match status" value="1"/>
</dbReference>
<accession>A0A285IXI7</accession>
<feature type="transmembrane region" description="Helical" evidence="8">
    <location>
        <begin position="250"/>
        <end position="272"/>
    </location>
</feature>
<evidence type="ECO:0000256" key="4">
    <source>
        <dbReference type="ARBA" id="ARBA00022553"/>
    </source>
</evidence>
<feature type="transmembrane region" description="Helical" evidence="8">
    <location>
        <begin position="21"/>
        <end position="41"/>
    </location>
</feature>
<feature type="transmembrane region" description="Helical" evidence="8">
    <location>
        <begin position="47"/>
        <end position="67"/>
    </location>
</feature>
<dbReference type="Pfam" id="PF02518">
    <property type="entry name" value="HATPase_c"/>
    <property type="match status" value="1"/>
</dbReference>
<evidence type="ECO:0000256" key="6">
    <source>
        <dbReference type="ARBA" id="ARBA00022777"/>
    </source>
</evidence>
<feature type="transmembrane region" description="Helical" evidence="8">
    <location>
        <begin position="197"/>
        <end position="214"/>
    </location>
</feature>
<keyword evidence="4" id="KW-0597">Phosphoprotein</keyword>
<proteinExistence type="predicted"/>
<dbReference type="GO" id="GO:0000155">
    <property type="term" value="F:phosphorelay sensor kinase activity"/>
    <property type="evidence" value="ECO:0007669"/>
    <property type="project" value="InterPro"/>
</dbReference>
<dbReference type="PANTHER" id="PTHR43711">
    <property type="entry name" value="TWO-COMPONENT HISTIDINE KINASE"/>
    <property type="match status" value="1"/>
</dbReference>
<sequence length="549" mass="58998">MGPGNIAGRPEEAPIRRRLPVYAIAVVAVTLALVPIAGYRLTVHPNLIISFFVLMASADLLTAYLLVQQFLAGGRVATLGLSSAYLYSTLMMAPYAVGFTRIQRLGSESAWSEVCGPWLFLALLGGFPALAAAQQYLVAALPGRLSELARTRRRAAAGIAASSVLALVVAVTGTVVGAADRLPRLYLGGTPTVACRWAVIATLLVAAVSLLAVVRNSRHRPAVEQWVVVAISASLATTILFMAAPHRYTLGYYAARITLLVSSGVVLLALLAETANLYRRLWAAHEDLDRAHRELSHRAEHLATVNRELEAAGAWKSDIIATLSHEINQPLAVISAYSEELTHEWDTITEEERRAAVQALGNRVNQLLDMAAHLLVLCHAEPGELDTHPVVLPVEHALTRVTDNLSKQARSRVSVCDCPSGAAVWADPVHTHEVLTNFVTNAVKYSPGDIRVSAALDDTGHDVLFAVTDEGNGVPADFVEHLFDRFTQAEQSSGGRTGAGFGLYLSRLLAEANQGQVWYEDAVPHGSRFMLRLPSAETVGAETVGAETR</sequence>
<dbReference type="InterPro" id="IPR005467">
    <property type="entry name" value="His_kinase_dom"/>
</dbReference>
<dbReference type="GO" id="GO:0005886">
    <property type="term" value="C:plasma membrane"/>
    <property type="evidence" value="ECO:0007669"/>
    <property type="project" value="UniProtKB-SubCell"/>
</dbReference>
<dbReference type="CDD" id="cd00082">
    <property type="entry name" value="HisKA"/>
    <property type="match status" value="1"/>
</dbReference>
<evidence type="ECO:0000259" key="9">
    <source>
        <dbReference type="PROSITE" id="PS50109"/>
    </source>
</evidence>
<dbReference type="InterPro" id="IPR050736">
    <property type="entry name" value="Sensor_HK_Regulatory"/>
</dbReference>
<evidence type="ECO:0000256" key="7">
    <source>
        <dbReference type="ARBA" id="ARBA00023012"/>
    </source>
</evidence>
<feature type="transmembrane region" description="Helical" evidence="8">
    <location>
        <begin position="155"/>
        <end position="177"/>
    </location>
</feature>
<dbReference type="Proteomes" id="UP000219612">
    <property type="component" value="Unassembled WGS sequence"/>
</dbReference>
<dbReference type="InterPro" id="IPR003661">
    <property type="entry name" value="HisK_dim/P_dom"/>
</dbReference>
<keyword evidence="7" id="KW-0902">Two-component regulatory system</keyword>
<protein>
    <recommendedName>
        <fullName evidence="3">histidine kinase</fullName>
        <ecNumber evidence="3">2.7.13.3</ecNumber>
    </recommendedName>
</protein>